<dbReference type="SUPFAM" id="SSF52540">
    <property type="entry name" value="P-loop containing nucleoside triphosphate hydrolases"/>
    <property type="match status" value="1"/>
</dbReference>
<name>A0A9D1QQR0_9LACO</name>
<evidence type="ECO:0000313" key="2">
    <source>
        <dbReference type="EMBL" id="HIW71268.1"/>
    </source>
</evidence>
<dbReference type="AlphaFoldDB" id="A0A9D1QQR0"/>
<dbReference type="InterPro" id="IPR003593">
    <property type="entry name" value="AAA+_ATPase"/>
</dbReference>
<gene>
    <name evidence="2" type="ORF">H9875_01445</name>
</gene>
<proteinExistence type="predicted"/>
<dbReference type="Proteomes" id="UP000886822">
    <property type="component" value="Unassembled WGS sequence"/>
</dbReference>
<keyword evidence="2" id="KW-0547">Nucleotide-binding</keyword>
<accession>A0A9D1QQR0</accession>
<dbReference type="SMART" id="SM00382">
    <property type="entry name" value="AAA"/>
    <property type="match status" value="1"/>
</dbReference>
<evidence type="ECO:0000259" key="1">
    <source>
        <dbReference type="SMART" id="SM00382"/>
    </source>
</evidence>
<feature type="domain" description="AAA+ ATPase" evidence="1">
    <location>
        <begin position="45"/>
        <end position="357"/>
    </location>
</feature>
<dbReference type="PANTHER" id="PTHR40396:SF1">
    <property type="entry name" value="ATPASE AAA-TYPE CORE DOMAIN-CONTAINING PROTEIN"/>
    <property type="match status" value="1"/>
</dbReference>
<dbReference type="Gene3D" id="3.40.50.300">
    <property type="entry name" value="P-loop containing nucleotide triphosphate hydrolases"/>
    <property type="match status" value="1"/>
</dbReference>
<sequence>MLIEFTLNNYRSYRTAATLSLETGERLTKRNRENTFLIPGTKERILKSVALFGANGSGKSTVIKGLALLKRLITQPTQAIGQELPASPFRLDQSSAQAPTTFNIVLTTAGYQYTYRLVYDRTTILGEQLKGKRLDGKSRQRVIFERQRQDVTHGSKKLQEVGKLTRPNALLLYQLQAANFGDAIRVFNWFQDDLIIFDERNVRDFAVFDNQFMTQPQVQRELQDFLRAADVNVTGLTYREMPTATTGTTRYLFTQHKQFDAAGSVIGQIELPLAEESTGTQRIVLIALAIIDSQRNGNQKTLVFDEFEEGLHAEMATSLLNLFNSEQNLNQVILATHQLTLLDADIRVDQIYFTEKNYRGESELYSLFDYGDAVARSDVAFSKRYQKGQFGATPVIQLADFQRRLHGVGKDR</sequence>
<reference evidence="2" key="2">
    <citation type="submission" date="2021-04" db="EMBL/GenBank/DDBJ databases">
        <authorList>
            <person name="Gilroy R."/>
        </authorList>
    </citation>
    <scope>NUCLEOTIDE SEQUENCE</scope>
    <source>
        <strain evidence="2">CHK173-259</strain>
    </source>
</reference>
<dbReference type="PANTHER" id="PTHR40396">
    <property type="entry name" value="ATPASE-LIKE PROTEIN"/>
    <property type="match status" value="1"/>
</dbReference>
<protein>
    <submittedName>
        <fullName evidence="2">ATP-binding protein</fullName>
    </submittedName>
</protein>
<dbReference type="EMBL" id="DXGJ01000015">
    <property type="protein sequence ID" value="HIW71268.1"/>
    <property type="molecule type" value="Genomic_DNA"/>
</dbReference>
<dbReference type="GO" id="GO:0005524">
    <property type="term" value="F:ATP binding"/>
    <property type="evidence" value="ECO:0007669"/>
    <property type="project" value="UniProtKB-KW"/>
</dbReference>
<reference evidence="2" key="1">
    <citation type="journal article" date="2021" name="PeerJ">
        <title>Extensive microbial diversity within the chicken gut microbiome revealed by metagenomics and culture.</title>
        <authorList>
            <person name="Gilroy R."/>
            <person name="Ravi A."/>
            <person name="Getino M."/>
            <person name="Pursley I."/>
            <person name="Horton D.L."/>
            <person name="Alikhan N.F."/>
            <person name="Baker D."/>
            <person name="Gharbi K."/>
            <person name="Hall N."/>
            <person name="Watson M."/>
            <person name="Adriaenssens E.M."/>
            <person name="Foster-Nyarko E."/>
            <person name="Jarju S."/>
            <person name="Secka A."/>
            <person name="Antonio M."/>
            <person name="Oren A."/>
            <person name="Chaudhuri R.R."/>
            <person name="La Ragione R."/>
            <person name="Hildebrand F."/>
            <person name="Pallen M.J."/>
        </authorList>
    </citation>
    <scope>NUCLEOTIDE SEQUENCE</scope>
    <source>
        <strain evidence="2">CHK173-259</strain>
    </source>
</reference>
<dbReference type="InterPro" id="IPR003959">
    <property type="entry name" value="ATPase_AAA_core"/>
</dbReference>
<dbReference type="GO" id="GO:0016887">
    <property type="term" value="F:ATP hydrolysis activity"/>
    <property type="evidence" value="ECO:0007669"/>
    <property type="project" value="InterPro"/>
</dbReference>
<dbReference type="InterPro" id="IPR027417">
    <property type="entry name" value="P-loop_NTPase"/>
</dbReference>
<keyword evidence="2" id="KW-0067">ATP-binding</keyword>
<evidence type="ECO:0000313" key="3">
    <source>
        <dbReference type="Proteomes" id="UP000886822"/>
    </source>
</evidence>
<dbReference type="Pfam" id="PF13304">
    <property type="entry name" value="AAA_21"/>
    <property type="match status" value="2"/>
</dbReference>
<organism evidence="2 3">
    <name type="scientific">Candidatus Levilactobacillus faecigallinarum</name>
    <dbReference type="NCBI Taxonomy" id="2838638"/>
    <lineage>
        <taxon>Bacteria</taxon>
        <taxon>Bacillati</taxon>
        <taxon>Bacillota</taxon>
        <taxon>Bacilli</taxon>
        <taxon>Lactobacillales</taxon>
        <taxon>Lactobacillaceae</taxon>
        <taxon>Levilactobacillus</taxon>
    </lineage>
</organism>
<comment type="caution">
    <text evidence="2">The sequence shown here is derived from an EMBL/GenBank/DDBJ whole genome shotgun (WGS) entry which is preliminary data.</text>
</comment>